<proteinExistence type="predicted"/>
<sequence length="281" mass="31783">MRPFSSTTLRAKSRNRSAAATAEESVLEEEEEDDDEELVDKRFTTQRAHERTGRDRLPRDHEITDPLIMVKEHDEVQGPLAPGYVLSRLSKEESLRMVRFYLPADPKQERYKHEYAVAEIVNKREEFEREKERAGKERRKKQAKTKEVEITWNIGEHDLQTKLTQIGKFLAKGNKVEVILGKKRKKGKTKGPTDAEGVLKMVREALDGLGGRETKTCSGEVGEVMRLFVEEKPPKKQESEQQQKADETTGDDAEKPPEGESGAAGKAKGTNAEAETKPTEP</sequence>
<evidence type="ECO:0000313" key="2">
    <source>
        <dbReference type="Proteomes" id="UP001163324"/>
    </source>
</evidence>
<comment type="caution">
    <text evidence="1">The sequence shown here is derived from an EMBL/GenBank/DDBJ whole genome shotgun (WGS) entry which is preliminary data.</text>
</comment>
<organism evidence="1 2">
    <name type="scientific">Trichothecium roseum</name>
    <dbReference type="NCBI Taxonomy" id="47278"/>
    <lineage>
        <taxon>Eukaryota</taxon>
        <taxon>Fungi</taxon>
        <taxon>Dikarya</taxon>
        <taxon>Ascomycota</taxon>
        <taxon>Pezizomycotina</taxon>
        <taxon>Sordariomycetes</taxon>
        <taxon>Hypocreomycetidae</taxon>
        <taxon>Hypocreales</taxon>
        <taxon>Hypocreales incertae sedis</taxon>
        <taxon>Trichothecium</taxon>
    </lineage>
</organism>
<gene>
    <name evidence="1" type="ORF">N3K66_007103</name>
</gene>
<accession>A0ACC0UZU1</accession>
<evidence type="ECO:0000313" key="1">
    <source>
        <dbReference type="EMBL" id="KAI9898743.1"/>
    </source>
</evidence>
<keyword evidence="2" id="KW-1185">Reference proteome</keyword>
<protein>
    <submittedName>
        <fullName evidence="1">Uncharacterized protein</fullName>
    </submittedName>
</protein>
<dbReference type="EMBL" id="CM047945">
    <property type="protein sequence ID" value="KAI9898743.1"/>
    <property type="molecule type" value="Genomic_DNA"/>
</dbReference>
<dbReference type="Proteomes" id="UP001163324">
    <property type="component" value="Chromosome 6"/>
</dbReference>
<name>A0ACC0UZU1_9HYPO</name>
<reference evidence="1" key="1">
    <citation type="submission" date="2022-10" db="EMBL/GenBank/DDBJ databases">
        <title>Complete Genome of Trichothecium roseum strain YXFP-22015, a Plant Pathogen Isolated from Citrus.</title>
        <authorList>
            <person name="Wang Y."/>
            <person name="Zhu L."/>
        </authorList>
    </citation>
    <scope>NUCLEOTIDE SEQUENCE</scope>
    <source>
        <strain evidence="1">YXFP-22015</strain>
    </source>
</reference>